<feature type="domain" description="Lysidine-tRNA(Ile) synthetase C-terminal" evidence="9">
    <location>
        <begin position="359"/>
        <end position="431"/>
    </location>
</feature>
<dbReference type="PANTHER" id="PTHR43033:SF1">
    <property type="entry name" value="TRNA(ILE)-LYSIDINE SYNTHASE-RELATED"/>
    <property type="match status" value="1"/>
</dbReference>
<dbReference type="HAMAP" id="MF_01161">
    <property type="entry name" value="tRNA_Ile_lys_synt"/>
    <property type="match status" value="1"/>
</dbReference>
<dbReference type="SUPFAM" id="SSF52402">
    <property type="entry name" value="Adenine nucleotide alpha hydrolases-like"/>
    <property type="match status" value="1"/>
</dbReference>
<evidence type="ECO:0000256" key="6">
    <source>
        <dbReference type="ARBA" id="ARBA00022840"/>
    </source>
</evidence>
<dbReference type="EMBL" id="JABTCG010000001">
    <property type="protein sequence ID" value="MBD0849693.1"/>
    <property type="molecule type" value="Genomic_DNA"/>
</dbReference>
<comment type="caution">
    <text evidence="10">The sequence shown here is derived from an EMBL/GenBank/DDBJ whole genome shotgun (WGS) entry which is preliminary data.</text>
</comment>
<evidence type="ECO:0000256" key="2">
    <source>
        <dbReference type="ARBA" id="ARBA00022490"/>
    </source>
</evidence>
<feature type="binding site" evidence="8">
    <location>
        <begin position="26"/>
        <end position="31"/>
    </location>
    <ligand>
        <name>ATP</name>
        <dbReference type="ChEBI" id="CHEBI:30616"/>
    </ligand>
</feature>
<dbReference type="PANTHER" id="PTHR43033">
    <property type="entry name" value="TRNA(ILE)-LYSIDINE SYNTHASE-RELATED"/>
    <property type="match status" value="1"/>
</dbReference>
<comment type="similarity">
    <text evidence="8">Belongs to the tRNA(Ile)-lysidine synthase family.</text>
</comment>
<evidence type="ECO:0000256" key="8">
    <source>
        <dbReference type="HAMAP-Rule" id="MF_01161"/>
    </source>
</evidence>
<reference evidence="10 11" key="1">
    <citation type="submission" date="2020-05" db="EMBL/GenBank/DDBJ databases">
        <title>The draft genome sequence of Maribacter arenosus CAU 1321.</title>
        <authorList>
            <person name="Mu L."/>
        </authorList>
    </citation>
    <scope>NUCLEOTIDE SEQUENCE [LARGE SCALE GENOMIC DNA]</scope>
    <source>
        <strain evidence="10 11">CAU 1321</strain>
    </source>
</reference>
<dbReference type="InterPro" id="IPR012795">
    <property type="entry name" value="tRNA_Ile_lys_synt_N"/>
</dbReference>
<keyword evidence="2 8" id="KW-0963">Cytoplasm</keyword>
<dbReference type="NCBIfam" id="TIGR02432">
    <property type="entry name" value="lysidine_TilS_N"/>
    <property type="match status" value="1"/>
</dbReference>
<accession>A0ABR7V8J2</accession>
<keyword evidence="4 8" id="KW-0819">tRNA processing</keyword>
<keyword evidence="5 8" id="KW-0547">Nucleotide-binding</keyword>
<protein>
    <recommendedName>
        <fullName evidence="8">tRNA(Ile)-lysidine synthase</fullName>
        <ecNumber evidence="8">6.3.4.19</ecNumber>
    </recommendedName>
    <alternativeName>
        <fullName evidence="8">tRNA(Ile)-2-lysyl-cytidine synthase</fullName>
    </alternativeName>
    <alternativeName>
        <fullName evidence="8">tRNA(Ile)-lysidine synthetase</fullName>
    </alternativeName>
</protein>
<dbReference type="InterPro" id="IPR012094">
    <property type="entry name" value="tRNA_Ile_lys_synt"/>
</dbReference>
<evidence type="ECO:0000256" key="1">
    <source>
        <dbReference type="ARBA" id="ARBA00004496"/>
    </source>
</evidence>
<evidence type="ECO:0000256" key="5">
    <source>
        <dbReference type="ARBA" id="ARBA00022741"/>
    </source>
</evidence>
<dbReference type="InterPro" id="IPR012796">
    <property type="entry name" value="Lysidine-tRNA-synth_C"/>
</dbReference>
<dbReference type="Proteomes" id="UP000598350">
    <property type="component" value="Unassembled WGS sequence"/>
</dbReference>
<dbReference type="InterPro" id="IPR011063">
    <property type="entry name" value="TilS/TtcA_N"/>
</dbReference>
<evidence type="ECO:0000256" key="3">
    <source>
        <dbReference type="ARBA" id="ARBA00022598"/>
    </source>
</evidence>
<dbReference type="Pfam" id="PF01171">
    <property type="entry name" value="ATP_bind_3"/>
    <property type="match status" value="1"/>
</dbReference>
<organism evidence="10 11">
    <name type="scientific">Maribacter arenosus</name>
    <dbReference type="NCBI Taxonomy" id="1854708"/>
    <lineage>
        <taxon>Bacteria</taxon>
        <taxon>Pseudomonadati</taxon>
        <taxon>Bacteroidota</taxon>
        <taxon>Flavobacteriia</taxon>
        <taxon>Flavobacteriales</taxon>
        <taxon>Flavobacteriaceae</taxon>
        <taxon>Maribacter</taxon>
    </lineage>
</organism>
<keyword evidence="11" id="KW-1185">Reference proteome</keyword>
<sequence>MLNEFKKHIQNQFPELSKNKFLLACSGGLDSVVLAHLCAQCGFDFLLAHCNFKLRGNESDEDERFVRQLAKRLGKTVCVKQFKTQEYVNKKSISIQMAARELRYEWFEGLMLQNNIKTLVTAHHADDNLETFIINLSRGTGIKGLTGIPSRTRYIARPLLPFTRIQILEFAKKEAIEWREDRSNLETKYLRNKIRHEIVPVLKELHPTFLTNFTETQEFLKQISDIADNHIDQLKKDIFQENGDVIRIKIESLQSLHPLKAYMHALFGAYGFTEWEDVQQLLTAMSGKEVRSRTHRLVKDRDSLLLTSITDDLNKEFQIKEEDTEIQIPISLKISTVNLIEAVGPNILYVDKETLKYPLVLRKWRKGDYFYPLGMQGRKKLSKFFKDEKIDVISKEKQWLLCSDNKIVWVVGKRADDRFKITHRTKNILKIKVN</sequence>
<dbReference type="NCBIfam" id="TIGR02433">
    <property type="entry name" value="lysidine_TilS_C"/>
    <property type="match status" value="1"/>
</dbReference>
<evidence type="ECO:0000259" key="9">
    <source>
        <dbReference type="SMART" id="SM00977"/>
    </source>
</evidence>
<name>A0ABR7V8J2_9FLAO</name>
<dbReference type="GO" id="GO:0032267">
    <property type="term" value="F:tRNA(Ile)-lysidine synthase activity"/>
    <property type="evidence" value="ECO:0007669"/>
    <property type="project" value="UniProtKB-EC"/>
</dbReference>
<evidence type="ECO:0000313" key="10">
    <source>
        <dbReference type="EMBL" id="MBD0849693.1"/>
    </source>
</evidence>
<dbReference type="Pfam" id="PF11734">
    <property type="entry name" value="TilS_C"/>
    <property type="match status" value="1"/>
</dbReference>
<evidence type="ECO:0000256" key="4">
    <source>
        <dbReference type="ARBA" id="ARBA00022694"/>
    </source>
</evidence>
<dbReference type="InterPro" id="IPR014729">
    <property type="entry name" value="Rossmann-like_a/b/a_fold"/>
</dbReference>
<evidence type="ECO:0000313" key="11">
    <source>
        <dbReference type="Proteomes" id="UP000598350"/>
    </source>
</evidence>
<keyword evidence="6 8" id="KW-0067">ATP-binding</keyword>
<dbReference type="SMART" id="SM00977">
    <property type="entry name" value="TilS_C"/>
    <property type="match status" value="1"/>
</dbReference>
<comment type="subcellular location">
    <subcellularLocation>
        <location evidence="1 8">Cytoplasm</location>
    </subcellularLocation>
</comment>
<dbReference type="SUPFAM" id="SSF56037">
    <property type="entry name" value="PheT/TilS domain"/>
    <property type="match status" value="1"/>
</dbReference>
<comment type="catalytic activity">
    <reaction evidence="7 8">
        <text>cytidine(34) in tRNA(Ile2) + L-lysine + ATP = lysidine(34) in tRNA(Ile2) + AMP + diphosphate + H(+)</text>
        <dbReference type="Rhea" id="RHEA:43744"/>
        <dbReference type="Rhea" id="RHEA-COMP:10625"/>
        <dbReference type="Rhea" id="RHEA-COMP:10670"/>
        <dbReference type="ChEBI" id="CHEBI:15378"/>
        <dbReference type="ChEBI" id="CHEBI:30616"/>
        <dbReference type="ChEBI" id="CHEBI:32551"/>
        <dbReference type="ChEBI" id="CHEBI:33019"/>
        <dbReference type="ChEBI" id="CHEBI:82748"/>
        <dbReference type="ChEBI" id="CHEBI:83665"/>
        <dbReference type="ChEBI" id="CHEBI:456215"/>
        <dbReference type="EC" id="6.3.4.19"/>
    </reaction>
</comment>
<gene>
    <name evidence="8 10" type="primary">tilS</name>
    <name evidence="10" type="ORF">HPE63_03355</name>
</gene>
<dbReference type="CDD" id="cd01992">
    <property type="entry name" value="TilS_N"/>
    <property type="match status" value="1"/>
</dbReference>
<comment type="function">
    <text evidence="8">Ligates lysine onto the cytidine present at position 34 of the AUA codon-specific tRNA(Ile) that contains the anticodon CAU, in an ATP-dependent manner. Cytidine is converted to lysidine, thus changing the amino acid specificity of the tRNA from methionine to isoleucine.</text>
</comment>
<comment type="domain">
    <text evidence="8">The N-terminal region contains the highly conserved SGGXDS motif, predicted to be a P-loop motif involved in ATP binding.</text>
</comment>
<proteinExistence type="inferred from homology"/>
<dbReference type="Gene3D" id="3.40.50.620">
    <property type="entry name" value="HUPs"/>
    <property type="match status" value="1"/>
</dbReference>
<keyword evidence="3 8" id="KW-0436">Ligase</keyword>
<dbReference type="EC" id="6.3.4.19" evidence="8"/>
<dbReference type="RefSeq" id="WP_188312805.1">
    <property type="nucleotide sequence ID" value="NZ_JABTCG010000001.1"/>
</dbReference>
<evidence type="ECO:0000256" key="7">
    <source>
        <dbReference type="ARBA" id="ARBA00048539"/>
    </source>
</evidence>